<name>A0A1L7N1T5_9CAUD</name>
<evidence type="ECO:0000313" key="2">
    <source>
        <dbReference type="Proteomes" id="UP000222831"/>
    </source>
</evidence>
<dbReference type="RefSeq" id="YP_009598953.1">
    <property type="nucleotide sequence ID" value="NC_041911.1"/>
</dbReference>
<keyword evidence="2" id="KW-1185">Reference proteome</keyword>
<proteinExistence type="predicted"/>
<dbReference type="InterPro" id="IPR027417">
    <property type="entry name" value="P-loop_NTPase"/>
</dbReference>
<evidence type="ECO:0000313" key="1">
    <source>
        <dbReference type="EMBL" id="BAW19234.1"/>
    </source>
</evidence>
<dbReference type="EMBL" id="AP017924">
    <property type="protein sequence ID" value="BAW19234.1"/>
    <property type="molecule type" value="Genomic_DNA"/>
</dbReference>
<dbReference type="Proteomes" id="UP000222831">
    <property type="component" value="Segment"/>
</dbReference>
<organism evidence="1 2">
    <name type="scientific">Ralstonia phage RP12</name>
    <dbReference type="NCBI Taxonomy" id="1923889"/>
    <lineage>
        <taxon>Viruses</taxon>
        <taxon>Duplodnaviria</taxon>
        <taxon>Heunggongvirae</taxon>
        <taxon>Uroviricota</taxon>
        <taxon>Caudoviricetes</taxon>
        <taxon>Chimalliviridae</taxon>
        <taxon>Ripduovirus</taxon>
        <taxon>Ripduovirus RP12</taxon>
    </lineage>
</organism>
<evidence type="ECO:0008006" key="3">
    <source>
        <dbReference type="Google" id="ProtNLM"/>
    </source>
</evidence>
<reference evidence="1 2" key="1">
    <citation type="submission" date="2016-12" db="EMBL/GenBank/DDBJ databases">
        <title>Characterization of two jumbo phages RP12 and RP31 infecting the phytopathogen Ralstonia solanacearum.</title>
        <authorList>
            <person name="Kawasaki T."/>
            <person name="Yoshikawa G."/>
            <person name="Ogata H."/>
            <person name="Yamada T."/>
        </authorList>
    </citation>
    <scope>NUCLEOTIDE SEQUENCE [LARGE SCALE GENOMIC DNA]</scope>
    <source>
        <strain evidence="1 2">RP12</strain>
    </source>
</reference>
<dbReference type="GeneID" id="40074655"/>
<sequence>MQNQEPAVRQTPVISLADDVLLAGNAKPIVKITIEGKIGSGKTAILSMIKDLLQDHVEVMVENEYTLSELKLEEGNDHEKTLKMYSPVVVLSEKILTSM</sequence>
<dbReference type="KEGG" id="vg:40074655"/>
<dbReference type="SUPFAM" id="SSF52540">
    <property type="entry name" value="P-loop containing nucleoside triphosphate hydrolases"/>
    <property type="match status" value="1"/>
</dbReference>
<accession>A0A1L7N1T5</accession>
<protein>
    <recommendedName>
        <fullName evidence="3">Deoxynucleoside kinase domain-containing protein</fullName>
    </recommendedName>
</protein>